<keyword evidence="2" id="KW-1185">Reference proteome</keyword>
<evidence type="ECO:0000313" key="2">
    <source>
        <dbReference type="Proteomes" id="UP001207228"/>
    </source>
</evidence>
<dbReference type="EMBL" id="JAPFQO010000009">
    <property type="protein sequence ID" value="MCX2741035.1"/>
    <property type="molecule type" value="Genomic_DNA"/>
</dbReference>
<gene>
    <name evidence="1" type="ORF">OO017_13840</name>
</gene>
<reference evidence="1 2" key="1">
    <citation type="submission" date="2022-11" db="EMBL/GenBank/DDBJ databases">
        <title>The characterization of three novel Bacteroidetes species and genomic analysis of their roles in tidal elemental geochemical cycles.</title>
        <authorList>
            <person name="Ma K.-J."/>
        </authorList>
    </citation>
    <scope>NUCLEOTIDE SEQUENCE [LARGE SCALE GENOMIC DNA]</scope>
    <source>
        <strain evidence="1 2">M82</strain>
    </source>
</reference>
<sequence>MSYYLNPYTHVYQADIHATTTFLKELLERSTTKQGLEWLTQKMELIGSEKAQPKDLYLAFSAAPRFIGKEQLQLSQQEQEKADTIRPGFNPGHWSAAQAARTLLLLSLPHQDAQAFQKQIETLFNTADMGEQVALYAALPLLPHPELFRMRAAEGFRTNMGDVFEAVALNNPYPADYMEEDAWNNMVLKTLFVGKPIFRIYGIEKRSNAKLARILSDYAHERWAAGRPVSPELWRPVGPFIDEVLLADIQKLFSQPNELEQEAAALACAQSNSSTAKELLNAHPQLKARVENGEITWNHIGEKNLQLA</sequence>
<dbReference type="RefSeq" id="WP_266053124.1">
    <property type="nucleotide sequence ID" value="NZ_JAPFQO010000009.1"/>
</dbReference>
<accession>A0ABT3RGY9</accession>
<proteinExistence type="predicted"/>
<dbReference type="Proteomes" id="UP001207228">
    <property type="component" value="Unassembled WGS sequence"/>
</dbReference>
<protein>
    <submittedName>
        <fullName evidence="1">EboA domain-containing protein</fullName>
    </submittedName>
</protein>
<name>A0ABT3RGY9_9BACT</name>
<evidence type="ECO:0000313" key="1">
    <source>
        <dbReference type="EMBL" id="MCX2741035.1"/>
    </source>
</evidence>
<organism evidence="1 2">
    <name type="scientific">Pontibacter anaerobius</name>
    <dbReference type="NCBI Taxonomy" id="2993940"/>
    <lineage>
        <taxon>Bacteria</taxon>
        <taxon>Pseudomonadati</taxon>
        <taxon>Bacteroidota</taxon>
        <taxon>Cytophagia</taxon>
        <taxon>Cytophagales</taxon>
        <taxon>Hymenobacteraceae</taxon>
        <taxon>Pontibacter</taxon>
    </lineage>
</organism>
<comment type="caution">
    <text evidence="1">The sequence shown here is derived from an EMBL/GenBank/DDBJ whole genome shotgun (WGS) entry which is preliminary data.</text>
</comment>
<dbReference type="InterPro" id="IPR047715">
    <property type="entry name" value="EboA_dom"/>
</dbReference>
<dbReference type="NCBIfam" id="NF035938">
    <property type="entry name" value="EboA_domain"/>
    <property type="match status" value="1"/>
</dbReference>